<proteinExistence type="predicted"/>
<keyword evidence="2" id="KW-1133">Transmembrane helix</keyword>
<dbReference type="InterPro" id="IPR040411">
    <property type="entry name" value="At5g23160-like"/>
</dbReference>
<keyword evidence="4" id="KW-1185">Reference proteome</keyword>
<feature type="transmembrane region" description="Helical" evidence="2">
    <location>
        <begin position="169"/>
        <end position="186"/>
    </location>
</feature>
<feature type="compositionally biased region" description="Low complexity" evidence="1">
    <location>
        <begin position="113"/>
        <end position="149"/>
    </location>
</feature>
<reference evidence="3 4" key="1">
    <citation type="journal article" date="2023" name="Hortic Res">
        <title>Pangenome of water caltrop reveals structural variations and asymmetric subgenome divergence after allopolyploidization.</title>
        <authorList>
            <person name="Zhang X."/>
            <person name="Chen Y."/>
            <person name="Wang L."/>
            <person name="Yuan Y."/>
            <person name="Fang M."/>
            <person name="Shi L."/>
            <person name="Lu R."/>
            <person name="Comes H.P."/>
            <person name="Ma Y."/>
            <person name="Chen Y."/>
            <person name="Huang G."/>
            <person name="Zhou Y."/>
            <person name="Zheng Z."/>
            <person name="Qiu Y."/>
        </authorList>
    </citation>
    <scope>NUCLEOTIDE SEQUENCE [LARGE SCALE GENOMIC DNA]</scope>
    <source>
        <strain evidence="3">F231</strain>
    </source>
</reference>
<organism evidence="3 4">
    <name type="scientific">Trapa natans</name>
    <name type="common">Water chestnut</name>
    <dbReference type="NCBI Taxonomy" id="22666"/>
    <lineage>
        <taxon>Eukaryota</taxon>
        <taxon>Viridiplantae</taxon>
        <taxon>Streptophyta</taxon>
        <taxon>Embryophyta</taxon>
        <taxon>Tracheophyta</taxon>
        <taxon>Spermatophyta</taxon>
        <taxon>Magnoliopsida</taxon>
        <taxon>eudicotyledons</taxon>
        <taxon>Gunneridae</taxon>
        <taxon>Pentapetalae</taxon>
        <taxon>rosids</taxon>
        <taxon>malvids</taxon>
        <taxon>Myrtales</taxon>
        <taxon>Lythraceae</taxon>
        <taxon>Trapa</taxon>
    </lineage>
</organism>
<dbReference type="PANTHER" id="PTHR34379:SF6">
    <property type="entry name" value="PROTEIN 3F"/>
    <property type="match status" value="1"/>
</dbReference>
<dbReference type="AlphaFoldDB" id="A0AAN7QWE2"/>
<accession>A0AAN7QWE2</accession>
<keyword evidence="2" id="KW-0472">Membrane</keyword>
<sequence length="246" mass="26374">MTHDKSEKRRRRRTGGGGRGSSFRFFKCFLLTADDDEVSICHKAEADEGSASAVEKLPANKKGRRGFSATIKALLFQTSCQGKKSRKSKRSRDSDASSSFAGPSEVSDSTNGSNSMTDSSLFSSSLSSDSSQHSSLSSSSSRNLPTSGSVMSGQKQHIMKGRRSRSCSGIYALIVTLLALILWGKFCATTCTWTMLYATNHPTTGYPITNRASGCSVMDPIEYKNGVGLGGLLHRNVSGIISKPSE</sequence>
<protein>
    <submittedName>
        <fullName evidence="3">Uncharacterized protein</fullName>
    </submittedName>
</protein>
<comment type="caution">
    <text evidence="3">The sequence shown here is derived from an EMBL/GenBank/DDBJ whole genome shotgun (WGS) entry which is preliminary data.</text>
</comment>
<evidence type="ECO:0000256" key="1">
    <source>
        <dbReference type="SAM" id="MobiDB-lite"/>
    </source>
</evidence>
<name>A0AAN7QWE2_TRANT</name>
<gene>
    <name evidence="3" type="ORF">SAY86_006033</name>
</gene>
<evidence type="ECO:0000256" key="2">
    <source>
        <dbReference type="SAM" id="Phobius"/>
    </source>
</evidence>
<dbReference type="PANTHER" id="PTHR34379">
    <property type="entry name" value="OS07G0553800 PROTEIN"/>
    <property type="match status" value="1"/>
</dbReference>
<keyword evidence="2" id="KW-0812">Transmembrane</keyword>
<evidence type="ECO:0000313" key="3">
    <source>
        <dbReference type="EMBL" id="KAK4778505.1"/>
    </source>
</evidence>
<dbReference type="EMBL" id="JAXQNO010000017">
    <property type="protein sequence ID" value="KAK4778505.1"/>
    <property type="molecule type" value="Genomic_DNA"/>
</dbReference>
<evidence type="ECO:0000313" key="4">
    <source>
        <dbReference type="Proteomes" id="UP001346149"/>
    </source>
</evidence>
<feature type="region of interest" description="Disordered" evidence="1">
    <location>
        <begin position="1"/>
        <end position="22"/>
    </location>
</feature>
<dbReference type="Proteomes" id="UP001346149">
    <property type="component" value="Unassembled WGS sequence"/>
</dbReference>
<feature type="region of interest" description="Disordered" evidence="1">
    <location>
        <begin position="82"/>
        <end position="158"/>
    </location>
</feature>